<keyword evidence="4 9" id="KW-0436">Ligase</keyword>
<dbReference type="PANTHER" id="PTHR12561:SF3">
    <property type="entry name" value="LIPOYLTRANSFERASE 1, MITOCHONDRIAL"/>
    <property type="match status" value="1"/>
</dbReference>
<feature type="domain" description="BPL/LPL catalytic" evidence="8">
    <location>
        <begin position="26"/>
        <end position="212"/>
    </location>
</feature>
<dbReference type="InterPro" id="IPR004143">
    <property type="entry name" value="BPL_LPL_catalytic"/>
</dbReference>
<dbReference type="STRING" id="378794.GCA_001570625_01445"/>
<dbReference type="Gene3D" id="3.30.930.10">
    <property type="entry name" value="Bira Bifunctional Protein, Domain 2"/>
    <property type="match status" value="1"/>
</dbReference>
<keyword evidence="6" id="KW-0067">ATP-binding</keyword>
<protein>
    <recommendedName>
        <fullName evidence="3">lipoate--protein ligase</fullName>
        <ecNumber evidence="3">6.3.1.20</ecNumber>
    </recommendedName>
</protein>
<dbReference type="GO" id="GO:0017118">
    <property type="term" value="F:lipoyltransferase activity"/>
    <property type="evidence" value="ECO:0007669"/>
    <property type="project" value="TreeGrafter"/>
</dbReference>
<comment type="pathway">
    <text evidence="2">Protein modification; protein lipoylation via exogenous pathway; protein N(6)-(lipoyl)lysine from lipoate: step 1/2.</text>
</comment>
<dbReference type="EC" id="6.3.1.20" evidence="3"/>
<dbReference type="CDD" id="cd16443">
    <property type="entry name" value="LplA"/>
    <property type="match status" value="1"/>
</dbReference>
<dbReference type="AlphaFoldDB" id="A0A354YTR4"/>
<dbReference type="Proteomes" id="UP000263273">
    <property type="component" value="Unassembled WGS sequence"/>
</dbReference>
<proteinExistence type="predicted"/>
<dbReference type="Pfam" id="PF10437">
    <property type="entry name" value="Lip_prot_lig_C"/>
    <property type="match status" value="1"/>
</dbReference>
<evidence type="ECO:0000313" key="9">
    <source>
        <dbReference type="EMBL" id="HBK52763.1"/>
    </source>
</evidence>
<evidence type="ECO:0000259" key="8">
    <source>
        <dbReference type="PROSITE" id="PS51733"/>
    </source>
</evidence>
<dbReference type="PROSITE" id="PS51733">
    <property type="entry name" value="BPL_LPL_CATALYTIC"/>
    <property type="match status" value="1"/>
</dbReference>
<comment type="pathway">
    <text evidence="1">Protein modification; protein lipoylation via exogenous pathway; protein N(6)-(lipoyl)lysine from lipoate: step 2/2.</text>
</comment>
<name>A0A354YTR4_9FIRM</name>
<dbReference type="PANTHER" id="PTHR12561">
    <property type="entry name" value="LIPOATE-PROTEIN LIGASE"/>
    <property type="match status" value="1"/>
</dbReference>
<evidence type="ECO:0000256" key="7">
    <source>
        <dbReference type="ARBA" id="ARBA00048037"/>
    </source>
</evidence>
<dbReference type="InterPro" id="IPR045864">
    <property type="entry name" value="aa-tRNA-synth_II/BPL/LPL"/>
</dbReference>
<dbReference type="InterPro" id="IPR019491">
    <property type="entry name" value="Lipoate_protein_ligase_C"/>
</dbReference>
<dbReference type="GO" id="GO:0009249">
    <property type="term" value="P:protein lipoylation"/>
    <property type="evidence" value="ECO:0007669"/>
    <property type="project" value="InterPro"/>
</dbReference>
<gene>
    <name evidence="9" type="ORF">DDZ44_02350</name>
</gene>
<dbReference type="SUPFAM" id="SSF55681">
    <property type="entry name" value="Class II aaRS and biotin synthetases"/>
    <property type="match status" value="1"/>
</dbReference>
<comment type="caution">
    <text evidence="9">The sequence shown here is derived from an EMBL/GenBank/DDBJ whole genome shotgun (WGS) entry which is preliminary data.</text>
</comment>
<dbReference type="GO" id="GO:0005737">
    <property type="term" value="C:cytoplasm"/>
    <property type="evidence" value="ECO:0007669"/>
    <property type="project" value="TreeGrafter"/>
</dbReference>
<organism evidence="9 10">
    <name type="scientific">Syntrophomonas wolfei</name>
    <dbReference type="NCBI Taxonomy" id="863"/>
    <lineage>
        <taxon>Bacteria</taxon>
        <taxon>Bacillati</taxon>
        <taxon>Bacillota</taxon>
        <taxon>Clostridia</taxon>
        <taxon>Eubacteriales</taxon>
        <taxon>Syntrophomonadaceae</taxon>
        <taxon>Syntrophomonas</taxon>
    </lineage>
</organism>
<keyword evidence="5" id="KW-0547">Nucleotide-binding</keyword>
<dbReference type="UniPathway" id="UPA00537">
    <property type="reaction ID" value="UER00594"/>
</dbReference>
<evidence type="ECO:0000256" key="4">
    <source>
        <dbReference type="ARBA" id="ARBA00022598"/>
    </source>
</evidence>
<evidence type="ECO:0000256" key="2">
    <source>
        <dbReference type="ARBA" id="ARBA00005124"/>
    </source>
</evidence>
<dbReference type="Pfam" id="PF21948">
    <property type="entry name" value="LplA-B_cat"/>
    <property type="match status" value="1"/>
</dbReference>
<dbReference type="SUPFAM" id="SSF82649">
    <property type="entry name" value="SufE/NifU"/>
    <property type="match status" value="1"/>
</dbReference>
<reference evidence="9 10" key="1">
    <citation type="journal article" date="2018" name="Nat. Biotechnol.">
        <title>A standardized bacterial taxonomy based on genome phylogeny substantially revises the tree of life.</title>
        <authorList>
            <person name="Parks D.H."/>
            <person name="Chuvochina M."/>
            <person name="Waite D.W."/>
            <person name="Rinke C."/>
            <person name="Skarshewski A."/>
            <person name="Chaumeil P.A."/>
            <person name="Hugenholtz P."/>
        </authorList>
    </citation>
    <scope>NUCLEOTIDE SEQUENCE [LARGE SCALE GENOMIC DNA]</scope>
    <source>
        <strain evidence="9">UBA10948</strain>
    </source>
</reference>
<evidence type="ECO:0000256" key="3">
    <source>
        <dbReference type="ARBA" id="ARBA00012367"/>
    </source>
</evidence>
<accession>A0A354YTR4</accession>
<sequence>MLYVKNDSCDPYFNLALEEYLFMQRQDLGPLFMLWQDIPVVVVGRNQNTREEINMEFIREKGIAVVRRLSGGGAVYHDLGNLNFTFILEQAERELDFARYTIPVIMALAQMGITAAFTGRNDLTIDGRKFSGNAQYRQRERVLHHGTLLFEVNLENMEQALAVAEDKISSHGVKSVRSRVSNIVEHLTVPFSLQQFKDLLREMVGEYYGLDGEYELKPDDIRAVEKLRLEKYCSWEWDFGHSPAYNIKRSRRFDWGKVDIFLEVQEGVIKEAHIFGDFFSPGDIDELCRSLSGRPYRRDAISRCLAGNRLEQYFPFISEEDFMGLMGLRHLP</sequence>
<dbReference type="GO" id="GO:0016979">
    <property type="term" value="F:lipoate-protein ligase activity"/>
    <property type="evidence" value="ECO:0007669"/>
    <property type="project" value="UniProtKB-EC"/>
</dbReference>
<evidence type="ECO:0000313" key="10">
    <source>
        <dbReference type="Proteomes" id="UP000263273"/>
    </source>
</evidence>
<comment type="catalytic activity">
    <reaction evidence="7">
        <text>L-lysyl-[lipoyl-carrier protein] + (R)-lipoate + ATP = N(6)-[(R)-lipoyl]-L-lysyl-[lipoyl-carrier protein] + AMP + diphosphate + H(+)</text>
        <dbReference type="Rhea" id="RHEA:49288"/>
        <dbReference type="Rhea" id="RHEA-COMP:10500"/>
        <dbReference type="Rhea" id="RHEA-COMP:10502"/>
        <dbReference type="ChEBI" id="CHEBI:15378"/>
        <dbReference type="ChEBI" id="CHEBI:29969"/>
        <dbReference type="ChEBI" id="CHEBI:30616"/>
        <dbReference type="ChEBI" id="CHEBI:33019"/>
        <dbReference type="ChEBI" id="CHEBI:83088"/>
        <dbReference type="ChEBI" id="CHEBI:83099"/>
        <dbReference type="ChEBI" id="CHEBI:456215"/>
        <dbReference type="EC" id="6.3.1.20"/>
    </reaction>
</comment>
<dbReference type="Gene3D" id="3.30.390.50">
    <property type="entry name" value="CO dehydrogenase flavoprotein, C-terminal domain"/>
    <property type="match status" value="1"/>
</dbReference>
<evidence type="ECO:0000256" key="1">
    <source>
        <dbReference type="ARBA" id="ARBA00005085"/>
    </source>
</evidence>
<evidence type="ECO:0000256" key="6">
    <source>
        <dbReference type="ARBA" id="ARBA00022840"/>
    </source>
</evidence>
<evidence type="ECO:0000256" key="5">
    <source>
        <dbReference type="ARBA" id="ARBA00022741"/>
    </source>
</evidence>
<dbReference type="NCBIfam" id="TIGR00545">
    <property type="entry name" value="lipoyltrans"/>
    <property type="match status" value="1"/>
</dbReference>
<dbReference type="EMBL" id="DNZF01000051">
    <property type="protein sequence ID" value="HBK52763.1"/>
    <property type="molecule type" value="Genomic_DNA"/>
</dbReference>
<dbReference type="InterPro" id="IPR004562">
    <property type="entry name" value="LipoylTrfase_LipoateP_Ligase"/>
</dbReference>
<dbReference type="GO" id="GO:0005524">
    <property type="term" value="F:ATP binding"/>
    <property type="evidence" value="ECO:0007669"/>
    <property type="project" value="UniProtKB-KW"/>
</dbReference>